<dbReference type="GO" id="GO:0008720">
    <property type="term" value="F:D-lactate dehydrogenase (NAD+) activity"/>
    <property type="evidence" value="ECO:0007669"/>
    <property type="project" value="TreeGrafter"/>
</dbReference>
<dbReference type="GO" id="GO:0005739">
    <property type="term" value="C:mitochondrion"/>
    <property type="evidence" value="ECO:0007669"/>
    <property type="project" value="TreeGrafter"/>
</dbReference>
<organism evidence="7 8">
    <name type="scientific">Artemisia annua</name>
    <name type="common">Sweet wormwood</name>
    <dbReference type="NCBI Taxonomy" id="35608"/>
    <lineage>
        <taxon>Eukaryota</taxon>
        <taxon>Viridiplantae</taxon>
        <taxon>Streptophyta</taxon>
        <taxon>Embryophyta</taxon>
        <taxon>Tracheophyta</taxon>
        <taxon>Spermatophyta</taxon>
        <taxon>Magnoliopsida</taxon>
        <taxon>eudicotyledons</taxon>
        <taxon>Gunneridae</taxon>
        <taxon>Pentapetalae</taxon>
        <taxon>asterids</taxon>
        <taxon>campanulids</taxon>
        <taxon>Asterales</taxon>
        <taxon>Asteraceae</taxon>
        <taxon>Asteroideae</taxon>
        <taxon>Anthemideae</taxon>
        <taxon>Artemisiinae</taxon>
        <taxon>Artemisia</taxon>
    </lineage>
</organism>
<name>A0A2U1ML67_ARTAN</name>
<proteinExistence type="inferred from homology"/>
<dbReference type="SUPFAM" id="SSF55103">
    <property type="entry name" value="FAD-linked oxidases, C-terminal domain"/>
    <property type="match status" value="1"/>
</dbReference>
<dbReference type="FunFam" id="3.30.70.2740:FF:000001">
    <property type="entry name" value="D-lactate dehydrogenase mitochondrial"/>
    <property type="match status" value="1"/>
</dbReference>
<accession>A0A2U1ML67</accession>
<evidence type="ECO:0000313" key="8">
    <source>
        <dbReference type="Proteomes" id="UP000245207"/>
    </source>
</evidence>
<dbReference type="GO" id="GO:1903457">
    <property type="term" value="P:lactate catabolic process"/>
    <property type="evidence" value="ECO:0007669"/>
    <property type="project" value="TreeGrafter"/>
</dbReference>
<feature type="domain" description="FAD-binding oxidoreductase/transferase type 4 C-terminal" evidence="6">
    <location>
        <begin position="37"/>
        <end position="203"/>
    </location>
</feature>
<dbReference type="Gene3D" id="3.30.70.2740">
    <property type="match status" value="1"/>
</dbReference>
<evidence type="ECO:0000256" key="3">
    <source>
        <dbReference type="ARBA" id="ARBA00022630"/>
    </source>
</evidence>
<dbReference type="InterPro" id="IPR004113">
    <property type="entry name" value="FAD-bd_oxidored_4_C"/>
</dbReference>
<comment type="caution">
    <text evidence="7">The sequence shown here is derived from an EMBL/GenBank/DDBJ whole genome shotgun (WGS) entry which is preliminary data.</text>
</comment>
<comment type="cofactor">
    <cofactor evidence="1">
        <name>FAD</name>
        <dbReference type="ChEBI" id="CHEBI:57692"/>
    </cofactor>
</comment>
<dbReference type="GO" id="GO:0004458">
    <property type="term" value="F:D-lactate dehydrogenase (cytochrome) activity"/>
    <property type="evidence" value="ECO:0007669"/>
    <property type="project" value="TreeGrafter"/>
</dbReference>
<evidence type="ECO:0000259" key="6">
    <source>
        <dbReference type="Pfam" id="PF02913"/>
    </source>
</evidence>
<dbReference type="GO" id="GO:0050660">
    <property type="term" value="F:flavin adenine dinucleotide binding"/>
    <property type="evidence" value="ECO:0007669"/>
    <property type="project" value="InterPro"/>
</dbReference>
<evidence type="ECO:0000256" key="5">
    <source>
        <dbReference type="ARBA" id="ARBA00023002"/>
    </source>
</evidence>
<protein>
    <submittedName>
        <fullName evidence="7">CO dehydrogenase flavoprotein-like, FAD-binding, subdomain 2</fullName>
    </submittedName>
</protein>
<dbReference type="PANTHER" id="PTHR11748">
    <property type="entry name" value="D-LACTATE DEHYDROGENASE"/>
    <property type="match status" value="1"/>
</dbReference>
<evidence type="ECO:0000256" key="1">
    <source>
        <dbReference type="ARBA" id="ARBA00001974"/>
    </source>
</evidence>
<dbReference type="STRING" id="35608.A0A2U1ML67"/>
<evidence type="ECO:0000256" key="4">
    <source>
        <dbReference type="ARBA" id="ARBA00022827"/>
    </source>
</evidence>
<dbReference type="EMBL" id="PKPP01004978">
    <property type="protein sequence ID" value="PWA61966.1"/>
    <property type="molecule type" value="Genomic_DNA"/>
</dbReference>
<dbReference type="Proteomes" id="UP000245207">
    <property type="component" value="Unassembled WGS sequence"/>
</dbReference>
<keyword evidence="8" id="KW-1185">Reference proteome</keyword>
<keyword evidence="5" id="KW-0560">Oxidoreductase</keyword>
<reference evidence="7 8" key="1">
    <citation type="journal article" date="2018" name="Mol. Plant">
        <title>The genome of Artemisia annua provides insight into the evolution of Asteraceae family and artemisinin biosynthesis.</title>
        <authorList>
            <person name="Shen Q."/>
            <person name="Zhang L."/>
            <person name="Liao Z."/>
            <person name="Wang S."/>
            <person name="Yan T."/>
            <person name="Shi P."/>
            <person name="Liu M."/>
            <person name="Fu X."/>
            <person name="Pan Q."/>
            <person name="Wang Y."/>
            <person name="Lv Z."/>
            <person name="Lu X."/>
            <person name="Zhang F."/>
            <person name="Jiang W."/>
            <person name="Ma Y."/>
            <person name="Chen M."/>
            <person name="Hao X."/>
            <person name="Li L."/>
            <person name="Tang Y."/>
            <person name="Lv G."/>
            <person name="Zhou Y."/>
            <person name="Sun X."/>
            <person name="Brodelius P.E."/>
            <person name="Rose J.K.C."/>
            <person name="Tang K."/>
        </authorList>
    </citation>
    <scope>NUCLEOTIDE SEQUENCE [LARGE SCALE GENOMIC DNA]</scope>
    <source>
        <strain evidence="8">cv. Huhao1</strain>
        <tissue evidence="7">Leaf</tissue>
    </source>
</reference>
<comment type="similarity">
    <text evidence="2">Belongs to the FAD-binding oxidoreductase/transferase type 4 family.</text>
</comment>
<dbReference type="AlphaFoldDB" id="A0A2U1ML67"/>
<dbReference type="InterPro" id="IPR016164">
    <property type="entry name" value="FAD-linked_Oxase-like_C"/>
</dbReference>
<dbReference type="OrthoDB" id="5332616at2759"/>
<dbReference type="PANTHER" id="PTHR11748:SF111">
    <property type="entry name" value="D-LACTATE DEHYDROGENASE, MITOCHONDRIAL-RELATED"/>
    <property type="match status" value="1"/>
</dbReference>
<evidence type="ECO:0000313" key="7">
    <source>
        <dbReference type="EMBL" id="PWA61966.1"/>
    </source>
</evidence>
<dbReference type="Pfam" id="PF02913">
    <property type="entry name" value="FAD-oxidase_C"/>
    <property type="match status" value="1"/>
</dbReference>
<sequence>MCDKFTGCTDIINASNLQPRRRFNSFHDDAKFTYYFVAMCNFPTVKDAADIAIAVMMSGIQVSRVELLDEVQVKGVNLANGKDLPEAPSLMFAFISTEYPEAKKNFGRLLAFNEFILLTKYYSFIRKEALFACSAMAPGFEQMTSDLCVPLSHLAELISKSKEEIDASPLMCMVIVHAGDGNFHTVMLFDRAGKDQRKEDERLNNFIF</sequence>
<gene>
    <name evidence="7" type="ORF">CTI12_AA366240</name>
</gene>
<evidence type="ECO:0000256" key="2">
    <source>
        <dbReference type="ARBA" id="ARBA00008000"/>
    </source>
</evidence>
<keyword evidence="3" id="KW-0285">Flavoprotein</keyword>
<keyword evidence="4" id="KW-0274">FAD</keyword>